<reference evidence="1" key="1">
    <citation type="submission" date="2014-11" db="EMBL/GenBank/DDBJ databases">
        <authorList>
            <person name="Otto D Thomas"/>
            <person name="Naeem Raeece"/>
        </authorList>
    </citation>
    <scope>NUCLEOTIDE SEQUENCE</scope>
</reference>
<gene>
    <name evidence="1" type="ORF">Cvel_25208</name>
</gene>
<name>A0A0G4H8L7_9ALVE</name>
<protein>
    <submittedName>
        <fullName evidence="1">Uncharacterized protein</fullName>
    </submittedName>
</protein>
<evidence type="ECO:0000313" key="1">
    <source>
        <dbReference type="EMBL" id="CEM40303.1"/>
    </source>
</evidence>
<accession>A0A0G4H8L7</accession>
<sequence>MLTTDFLASAGSPHLTENEALRKLVKVSDPLYTTVAKFSAPVKEEDVLQMVFIKKKNAVKSKKEEVDHTEAKPNVSLFGKVMKRTMVCRLPPFP</sequence>
<dbReference type="AlphaFoldDB" id="A0A0G4H8L7"/>
<proteinExistence type="predicted"/>
<dbReference type="EMBL" id="CDMZ01002012">
    <property type="protein sequence ID" value="CEM40303.1"/>
    <property type="molecule type" value="Genomic_DNA"/>
</dbReference>
<dbReference type="VEuPathDB" id="CryptoDB:Cvel_25208"/>
<organism evidence="1">
    <name type="scientific">Chromera velia CCMP2878</name>
    <dbReference type="NCBI Taxonomy" id="1169474"/>
    <lineage>
        <taxon>Eukaryota</taxon>
        <taxon>Sar</taxon>
        <taxon>Alveolata</taxon>
        <taxon>Colpodellida</taxon>
        <taxon>Chromeraceae</taxon>
        <taxon>Chromera</taxon>
    </lineage>
</organism>